<feature type="domain" description="Clr5" evidence="1">
    <location>
        <begin position="20"/>
        <end position="56"/>
    </location>
</feature>
<proteinExistence type="predicted"/>
<accession>A0A9P9F5B4</accession>
<sequence length="445" mass="51929">MQIAEIVVRERTNDQSYTLADWNSLRPLIEQLYKNERRTRREIVDILGEHFNFHVKLGGWDLRKYQTKRAAEREISLATQPSPPNIDCHKENILNHISTYVDQSFSNGDWTAAAVSTNIIGDYLNWLYDNPHPLFKFFSYLRGANICFSLDQSDWARKLIYESIKEFETCLQFVAWCSEQPYQVVQVILALFIMLSRELREVRKSFLKHCFDLTQKYHSPHHRLLAEVIKMEQERQEPGSQIDTFAKALTVFVDKTSAHFGQNTFAYSLCKRMNQALGVAKSQVGESAVEAWEDPQELQLRDVEYFNSSDNIEQTIVLAVEFHGYKELLQLREALKCQVDSASTSLSHEMVSDHLRKLEKPIHRIACRDFWKNDDQNGFMEHWRFMVDGEAASSNLSHLFDMLFTLRALTKWGKQVEAQFIKDRLEKAFRIPSKPQAGTFQESRP</sequence>
<dbReference type="Proteomes" id="UP000738349">
    <property type="component" value="Unassembled WGS sequence"/>
</dbReference>
<keyword evidence="3" id="KW-1185">Reference proteome</keyword>
<dbReference type="Pfam" id="PF14420">
    <property type="entry name" value="Clr5"/>
    <property type="match status" value="1"/>
</dbReference>
<organism evidence="2 3">
    <name type="scientific">Dactylonectria macrodidyma</name>
    <dbReference type="NCBI Taxonomy" id="307937"/>
    <lineage>
        <taxon>Eukaryota</taxon>
        <taxon>Fungi</taxon>
        <taxon>Dikarya</taxon>
        <taxon>Ascomycota</taxon>
        <taxon>Pezizomycotina</taxon>
        <taxon>Sordariomycetes</taxon>
        <taxon>Hypocreomycetidae</taxon>
        <taxon>Hypocreales</taxon>
        <taxon>Nectriaceae</taxon>
        <taxon>Dactylonectria</taxon>
    </lineage>
</organism>
<protein>
    <recommendedName>
        <fullName evidence="1">Clr5 domain-containing protein</fullName>
    </recommendedName>
</protein>
<evidence type="ECO:0000259" key="1">
    <source>
        <dbReference type="Pfam" id="PF14420"/>
    </source>
</evidence>
<dbReference type="AlphaFoldDB" id="A0A9P9F5B4"/>
<dbReference type="InterPro" id="IPR025676">
    <property type="entry name" value="Clr5_dom"/>
</dbReference>
<evidence type="ECO:0000313" key="2">
    <source>
        <dbReference type="EMBL" id="KAH7152550.1"/>
    </source>
</evidence>
<gene>
    <name evidence="2" type="ORF">EDB81DRAFT_757616</name>
</gene>
<reference evidence="2" key="1">
    <citation type="journal article" date="2021" name="Nat. Commun.">
        <title>Genetic determinants of endophytism in the Arabidopsis root mycobiome.</title>
        <authorList>
            <person name="Mesny F."/>
            <person name="Miyauchi S."/>
            <person name="Thiergart T."/>
            <person name="Pickel B."/>
            <person name="Atanasova L."/>
            <person name="Karlsson M."/>
            <person name="Huettel B."/>
            <person name="Barry K.W."/>
            <person name="Haridas S."/>
            <person name="Chen C."/>
            <person name="Bauer D."/>
            <person name="Andreopoulos W."/>
            <person name="Pangilinan J."/>
            <person name="LaButti K."/>
            <person name="Riley R."/>
            <person name="Lipzen A."/>
            <person name="Clum A."/>
            <person name="Drula E."/>
            <person name="Henrissat B."/>
            <person name="Kohler A."/>
            <person name="Grigoriev I.V."/>
            <person name="Martin F.M."/>
            <person name="Hacquard S."/>
        </authorList>
    </citation>
    <scope>NUCLEOTIDE SEQUENCE</scope>
    <source>
        <strain evidence="2">MPI-CAGE-AT-0147</strain>
    </source>
</reference>
<comment type="caution">
    <text evidence="2">The sequence shown here is derived from an EMBL/GenBank/DDBJ whole genome shotgun (WGS) entry which is preliminary data.</text>
</comment>
<evidence type="ECO:0000313" key="3">
    <source>
        <dbReference type="Proteomes" id="UP000738349"/>
    </source>
</evidence>
<dbReference type="EMBL" id="JAGMUV010000006">
    <property type="protein sequence ID" value="KAH7152550.1"/>
    <property type="molecule type" value="Genomic_DNA"/>
</dbReference>
<dbReference type="OrthoDB" id="5986190at2759"/>
<name>A0A9P9F5B4_9HYPO</name>